<name>A0A1I1DNL7_BREAD</name>
<keyword evidence="3" id="KW-1185">Reference proteome</keyword>
<evidence type="ECO:0000313" key="3">
    <source>
        <dbReference type="Proteomes" id="UP000240042"/>
    </source>
</evidence>
<dbReference type="RefSeq" id="WP_092318340.1">
    <property type="nucleotide sequence ID" value="NZ_FOKY01000002.1"/>
</dbReference>
<accession>A0A1I1DNL7</accession>
<proteinExistence type="predicted"/>
<feature type="compositionally biased region" description="Polar residues" evidence="1">
    <location>
        <begin position="337"/>
        <end position="349"/>
    </location>
</feature>
<evidence type="ECO:0000313" key="2">
    <source>
        <dbReference type="EMBL" id="SFB74260.1"/>
    </source>
</evidence>
<protein>
    <submittedName>
        <fullName evidence="2">Uncharacterized protein</fullName>
    </submittedName>
</protein>
<feature type="compositionally biased region" description="Low complexity" evidence="1">
    <location>
        <begin position="269"/>
        <end position="334"/>
    </location>
</feature>
<dbReference type="Proteomes" id="UP000240042">
    <property type="component" value="Unassembled WGS sequence"/>
</dbReference>
<sequence length="349" mass="38668">MTLLKKLSKSQKIRLAFLGLCIIPLIIYAQNNGQHKWTVYTGDPAFLTLADTIDKGRVIYHKDAQNFSAVAGNRGVLFTTTFVAFPSLNGSFSWSQVRINEGTLSFYPHIFTVDGGESTLSLAILYNIARVSPVRGVRTRPSFSPTSILQLEKEKMNFTRLKFVSEGFSTTLNLQTANQETELSLSDYEVNYTYWLKSRPNKKEADDLRAFFKRPLKSFKLRAYSDKGYLDTTLDGPKLVTLGDVFVKSIDLYERLVDPRSPLNRTPRQAPAQTNAAPKKPAAPAQTNAAPKKPAAPARTNAAPKKPAAPARTNAAPKKPAAKPAPKTQQVKKVTTNKRPQTTKVVKPK</sequence>
<organism evidence="2 3">
    <name type="scientific">Brevinema andersonii</name>
    <dbReference type="NCBI Taxonomy" id="34097"/>
    <lineage>
        <taxon>Bacteria</taxon>
        <taxon>Pseudomonadati</taxon>
        <taxon>Spirochaetota</taxon>
        <taxon>Spirochaetia</taxon>
        <taxon>Brevinematales</taxon>
        <taxon>Brevinemataceae</taxon>
        <taxon>Brevinema</taxon>
    </lineage>
</organism>
<feature type="region of interest" description="Disordered" evidence="1">
    <location>
        <begin position="260"/>
        <end position="349"/>
    </location>
</feature>
<gene>
    <name evidence="2" type="ORF">SAMN02745150_00534</name>
</gene>
<evidence type="ECO:0000256" key="1">
    <source>
        <dbReference type="SAM" id="MobiDB-lite"/>
    </source>
</evidence>
<dbReference type="AlphaFoldDB" id="A0A1I1DNL7"/>
<reference evidence="3" key="1">
    <citation type="submission" date="2016-10" db="EMBL/GenBank/DDBJ databases">
        <authorList>
            <person name="Varghese N."/>
            <person name="Submissions S."/>
        </authorList>
    </citation>
    <scope>NUCLEOTIDE SEQUENCE [LARGE SCALE GENOMIC DNA]</scope>
    <source>
        <strain evidence="3">ATCC 43811</strain>
    </source>
</reference>
<dbReference type="EMBL" id="FOKY01000002">
    <property type="protein sequence ID" value="SFB74260.1"/>
    <property type="molecule type" value="Genomic_DNA"/>
</dbReference>